<evidence type="ECO:0000256" key="1">
    <source>
        <dbReference type="SAM" id="MobiDB-lite"/>
    </source>
</evidence>
<feature type="compositionally biased region" description="Low complexity" evidence="1">
    <location>
        <begin position="46"/>
        <end position="56"/>
    </location>
</feature>
<organism evidence="2 3">
    <name type="scientific">Leptospira noguchii str. 2001034031</name>
    <dbReference type="NCBI Taxonomy" id="1193053"/>
    <lineage>
        <taxon>Bacteria</taxon>
        <taxon>Pseudomonadati</taxon>
        <taxon>Spirochaetota</taxon>
        <taxon>Spirochaetia</taxon>
        <taxon>Leptospirales</taxon>
        <taxon>Leptospiraceae</taxon>
        <taxon>Leptospira</taxon>
    </lineage>
</organism>
<accession>M6Y5C8</accession>
<name>M6Y5C8_9LEPT</name>
<reference evidence="2 3" key="1">
    <citation type="submission" date="2013-01" db="EMBL/GenBank/DDBJ databases">
        <authorList>
            <person name="Harkins D.M."/>
            <person name="Durkin A.S."/>
            <person name="Brinkac L.M."/>
            <person name="Haft D.H."/>
            <person name="Selengut J.D."/>
            <person name="Sanka R."/>
            <person name="DePew J."/>
            <person name="Purushe J."/>
            <person name="Whelen A.C."/>
            <person name="Vinetz J.M."/>
            <person name="Sutton G.G."/>
            <person name="Nierman W.C."/>
            <person name="Fouts D.E."/>
        </authorList>
    </citation>
    <scope>NUCLEOTIDE SEQUENCE [LARGE SCALE GENOMIC DNA]</scope>
    <source>
        <strain evidence="2 3">2001034031</strain>
    </source>
</reference>
<feature type="compositionally biased region" description="Basic and acidic residues" evidence="1">
    <location>
        <begin position="150"/>
        <end position="162"/>
    </location>
</feature>
<dbReference type="Proteomes" id="UP000012138">
    <property type="component" value="Unassembled WGS sequence"/>
</dbReference>
<sequence>MPSKADKPRDTSVSPNDAKQMEKTGLDPLNTKKGSQNNIGDGGKSGVSNKGNNTGNKKADFIVSPDGAVMHNSPGKVKDSLSKAGFPTKERDPSKKESGTIFNIPEKKMDVRIMDGGPNHPPRVVTTKEGTNEWRNPNNGEKYPGNMKGNDQKERSHMYFQK</sequence>
<feature type="compositionally biased region" description="Basic and acidic residues" evidence="1">
    <location>
        <begin position="88"/>
        <end position="98"/>
    </location>
</feature>
<feature type="compositionally biased region" description="Basic and acidic residues" evidence="1">
    <location>
        <begin position="1"/>
        <end position="10"/>
    </location>
</feature>
<dbReference type="RefSeq" id="WP_004446430.1">
    <property type="nucleotide sequence ID" value="NZ_AKXB02000114.1"/>
</dbReference>
<feature type="region of interest" description="Disordered" evidence="1">
    <location>
        <begin position="1"/>
        <end position="99"/>
    </location>
</feature>
<protein>
    <submittedName>
        <fullName evidence="2">Uncharacterized protein</fullName>
    </submittedName>
</protein>
<proteinExistence type="predicted"/>
<gene>
    <name evidence="2" type="ORF">LEP1GSC024_0869</name>
</gene>
<evidence type="ECO:0000313" key="3">
    <source>
        <dbReference type="Proteomes" id="UP000012138"/>
    </source>
</evidence>
<dbReference type="EMBL" id="AKXB02000114">
    <property type="protein sequence ID" value="EMO88910.1"/>
    <property type="molecule type" value="Genomic_DNA"/>
</dbReference>
<feature type="region of interest" description="Disordered" evidence="1">
    <location>
        <begin position="111"/>
        <end position="162"/>
    </location>
</feature>
<evidence type="ECO:0000313" key="2">
    <source>
        <dbReference type="EMBL" id="EMO88910.1"/>
    </source>
</evidence>
<dbReference type="AlphaFoldDB" id="M6Y5C8"/>
<comment type="caution">
    <text evidence="2">The sequence shown here is derived from an EMBL/GenBank/DDBJ whole genome shotgun (WGS) entry which is preliminary data.</text>
</comment>